<dbReference type="SMART" id="SM00297">
    <property type="entry name" value="BROMO"/>
    <property type="match status" value="1"/>
</dbReference>
<dbReference type="SUPFAM" id="SSF47370">
    <property type="entry name" value="Bromodomain"/>
    <property type="match status" value="1"/>
</dbReference>
<keyword evidence="2" id="KW-0547">Nucleotide-binding</keyword>
<dbReference type="InterPro" id="IPR027417">
    <property type="entry name" value="P-loop_NTPase"/>
</dbReference>
<keyword evidence="4 5" id="KW-0103">Bromodomain</keyword>
<dbReference type="InterPro" id="IPR003959">
    <property type="entry name" value="ATPase_AAA_core"/>
</dbReference>
<feature type="compositionally biased region" description="Acidic residues" evidence="6">
    <location>
        <begin position="271"/>
        <end position="280"/>
    </location>
</feature>
<feature type="compositionally biased region" description="Basic and acidic residues" evidence="6">
    <location>
        <begin position="1048"/>
        <end position="1066"/>
    </location>
</feature>
<dbReference type="PANTHER" id="PTHR23069:SF0">
    <property type="entry name" value="TAT-BINDING HOMOLOG 7"/>
    <property type="match status" value="1"/>
</dbReference>
<dbReference type="Pfam" id="PF00439">
    <property type="entry name" value="Bromodomain"/>
    <property type="match status" value="1"/>
</dbReference>
<feature type="compositionally biased region" description="Low complexity" evidence="6">
    <location>
        <begin position="1271"/>
        <end position="1287"/>
    </location>
</feature>
<feature type="region of interest" description="Disordered" evidence="6">
    <location>
        <begin position="1"/>
        <end position="25"/>
    </location>
</feature>
<dbReference type="Gene3D" id="1.20.920.10">
    <property type="entry name" value="Bromodomain-like"/>
    <property type="match status" value="1"/>
</dbReference>
<keyword evidence="3" id="KW-0067">ATP-binding</keyword>
<dbReference type="Proteomes" id="UP001164746">
    <property type="component" value="Chromosome 13"/>
</dbReference>
<accession>A0ABY7FTC3</accession>
<feature type="compositionally biased region" description="Basic residues" evidence="6">
    <location>
        <begin position="97"/>
        <end position="106"/>
    </location>
</feature>
<evidence type="ECO:0000313" key="9">
    <source>
        <dbReference type="Proteomes" id="UP001164746"/>
    </source>
</evidence>
<feature type="region of interest" description="Disordered" evidence="6">
    <location>
        <begin position="267"/>
        <end position="290"/>
    </location>
</feature>
<feature type="compositionally biased region" description="Polar residues" evidence="6">
    <location>
        <begin position="138"/>
        <end position="156"/>
    </location>
</feature>
<dbReference type="InterPro" id="IPR036427">
    <property type="entry name" value="Bromodomain-like_sf"/>
</dbReference>
<feature type="compositionally biased region" description="Polar residues" evidence="6">
    <location>
        <begin position="1077"/>
        <end position="1133"/>
    </location>
</feature>
<name>A0ABY7FTC3_MYAAR</name>
<proteinExistence type="inferred from homology"/>
<feature type="compositionally biased region" description="Basic and acidic residues" evidence="6">
    <location>
        <begin position="107"/>
        <end position="124"/>
    </location>
</feature>
<evidence type="ECO:0000313" key="8">
    <source>
        <dbReference type="EMBL" id="WAR24384.1"/>
    </source>
</evidence>
<feature type="compositionally biased region" description="Acidic residues" evidence="6">
    <location>
        <begin position="83"/>
        <end position="92"/>
    </location>
</feature>
<dbReference type="SMART" id="SM00382">
    <property type="entry name" value="AAA"/>
    <property type="match status" value="1"/>
</dbReference>
<feature type="domain" description="Bromo" evidence="7">
    <location>
        <begin position="913"/>
        <end position="960"/>
    </location>
</feature>
<dbReference type="InterPro" id="IPR003593">
    <property type="entry name" value="AAA+_ATPase"/>
</dbReference>
<protein>
    <submittedName>
        <fullName evidence="8">ATD2B-like protein</fullName>
    </submittedName>
</protein>
<dbReference type="SUPFAM" id="SSF52540">
    <property type="entry name" value="P-loop containing nucleoside triphosphate hydrolases"/>
    <property type="match status" value="2"/>
</dbReference>
<dbReference type="Pfam" id="PF00004">
    <property type="entry name" value="AAA"/>
    <property type="match status" value="1"/>
</dbReference>
<dbReference type="Gene3D" id="3.40.50.300">
    <property type="entry name" value="P-loop containing nucleotide triphosphate hydrolases"/>
    <property type="match status" value="3"/>
</dbReference>
<feature type="compositionally biased region" description="Basic residues" evidence="6">
    <location>
        <begin position="158"/>
        <end position="171"/>
    </location>
</feature>
<feature type="region of interest" description="Disordered" evidence="6">
    <location>
        <begin position="1015"/>
        <end position="1254"/>
    </location>
</feature>
<dbReference type="InterPro" id="IPR001487">
    <property type="entry name" value="Bromodomain"/>
</dbReference>
<feature type="compositionally biased region" description="Basic and acidic residues" evidence="6">
    <location>
        <begin position="56"/>
        <end position="71"/>
    </location>
</feature>
<feature type="compositionally biased region" description="Polar residues" evidence="6">
    <location>
        <begin position="16"/>
        <end position="25"/>
    </location>
</feature>
<evidence type="ECO:0000256" key="3">
    <source>
        <dbReference type="ARBA" id="ARBA00022840"/>
    </source>
</evidence>
<dbReference type="Gene3D" id="1.10.8.60">
    <property type="match status" value="1"/>
</dbReference>
<dbReference type="InterPro" id="IPR045199">
    <property type="entry name" value="ATAD2-like"/>
</dbReference>
<feature type="compositionally biased region" description="Polar residues" evidence="6">
    <location>
        <begin position="1310"/>
        <end position="1320"/>
    </location>
</feature>
<gene>
    <name evidence="8" type="ORF">MAR_038053</name>
</gene>
<feature type="compositionally biased region" description="Basic and acidic residues" evidence="6">
    <location>
        <begin position="1159"/>
        <end position="1218"/>
    </location>
</feature>
<evidence type="ECO:0000256" key="2">
    <source>
        <dbReference type="ARBA" id="ARBA00022741"/>
    </source>
</evidence>
<dbReference type="PROSITE" id="PS50014">
    <property type="entry name" value="BROMODOMAIN_2"/>
    <property type="match status" value="1"/>
</dbReference>
<dbReference type="PROSITE" id="PS00674">
    <property type="entry name" value="AAA"/>
    <property type="match status" value="1"/>
</dbReference>
<evidence type="ECO:0000259" key="7">
    <source>
        <dbReference type="PROSITE" id="PS50014"/>
    </source>
</evidence>
<evidence type="ECO:0000256" key="1">
    <source>
        <dbReference type="ARBA" id="ARBA00006914"/>
    </source>
</evidence>
<reference evidence="8" key="1">
    <citation type="submission" date="2022-11" db="EMBL/GenBank/DDBJ databases">
        <title>Centuries of genome instability and evolution in soft-shell clam transmissible cancer (bioRxiv).</title>
        <authorList>
            <person name="Hart S.F.M."/>
            <person name="Yonemitsu M.A."/>
            <person name="Giersch R.M."/>
            <person name="Beal B.F."/>
            <person name="Arriagada G."/>
            <person name="Davis B.W."/>
            <person name="Ostrander E.A."/>
            <person name="Goff S.P."/>
            <person name="Metzger M.J."/>
        </authorList>
    </citation>
    <scope>NUCLEOTIDE SEQUENCE</scope>
    <source>
        <strain evidence="8">MELC-2E11</strain>
        <tissue evidence="8">Siphon/mantle</tissue>
    </source>
</reference>
<dbReference type="InterPro" id="IPR003960">
    <property type="entry name" value="ATPase_AAA_CS"/>
</dbReference>
<organism evidence="8 9">
    <name type="scientific">Mya arenaria</name>
    <name type="common">Soft-shell clam</name>
    <dbReference type="NCBI Taxonomy" id="6604"/>
    <lineage>
        <taxon>Eukaryota</taxon>
        <taxon>Metazoa</taxon>
        <taxon>Spiralia</taxon>
        <taxon>Lophotrochozoa</taxon>
        <taxon>Mollusca</taxon>
        <taxon>Bivalvia</taxon>
        <taxon>Autobranchia</taxon>
        <taxon>Heteroconchia</taxon>
        <taxon>Euheterodonta</taxon>
        <taxon>Imparidentia</taxon>
        <taxon>Neoheterodontei</taxon>
        <taxon>Myida</taxon>
        <taxon>Myoidea</taxon>
        <taxon>Myidae</taxon>
        <taxon>Mya</taxon>
    </lineage>
</organism>
<feature type="compositionally biased region" description="Basic and acidic residues" evidence="6">
    <location>
        <begin position="1139"/>
        <end position="1152"/>
    </location>
</feature>
<evidence type="ECO:0000256" key="5">
    <source>
        <dbReference type="PROSITE-ProRule" id="PRU00035"/>
    </source>
</evidence>
<evidence type="ECO:0000256" key="4">
    <source>
        <dbReference type="ARBA" id="ARBA00023117"/>
    </source>
</evidence>
<sequence>MVKTRHSHEADENSGEDFSSLETRSSARNIVQVLKTDGDSDEDSGVINFKNNSLAKRRDSNEDLELKPRRESRSKRVTYVEDYYLDDSDSEVEVTRKTKTRHGRRPVIKDDDDKPSPTKDRDGKSEDDDVDEPRMSTGRLTRNSRSPGDLLDSSQGLRRGRGRGRGRRKLHANNQQDLIMSSSEKHTRLRKTADYLTEDLGNRRSSRVRKPMYCAYKEDFDVQPPRKRGRIEAKQFEEDENEEESFKDIYSRVKRQRKQVKRDMYGMPIETDNDDNEEDNGDGKHGFLLPMNFNPDDVTKSTLLRDRQKIGSSLADVKFESVGGLGKHIRALKEMVVFPLMYPEIFERFKINPPRGVLFYGPPGTGKTLVARALANECSTDGKRVAFYMRKGADCLSKWVGESERQLRLLFDQDQIHSSIVSTLLALMDGLDSRGEIVIIGATNRLDSIDPALRRPGRFDREFLFPLPSAQVSFWSTSKSSALLHLTLSGTLYVSGYCGADLKALCTEVTLLALRRRYPQIYTSSEKLQIDVSSVNVNAKDFHNAMTLIVPASQRSVTSPARALGVTVAPLLQAMFKEILITLGDVFPSVLMQLNSLDSPGEPVSSEENCGSTVTLAELESDEDSRDVSIFEHKVDKRRKQSNIPELPESFLNFTRYARHQPSTHRPRLLLAIYIIFSLDMGVQTISQALAKTRYADRQPSTHRPRLLLAGHTDQGQTTHLAPAIVHYLEQLPVHTLDLSSLYTVQSRTPEESCAHVFREAKRTAPSIVYLPHVNQWWSVVGETVRSTILTLAQDLDPVSPVLLLATSEEKYEELEFSLQDVFDEYSGEVIGVRNPDKEERRAYFRDLLLNQATHPPPQRKGAAKRLLEVLPKAPPPEPRKLTEQEVKMLEEHEEATLTELRLFLRDVLNKLARDRKFFIFAKPVDIEDVPDYYEIIKKPMDLSTMMSKIDLHHYQSVKESCYSAPSLCLKGYNQCNHEGRTGPGYPSHNLVFGINIITGEDGVKTAPSFYHTRPLNQGPMHPLAITRHSTSNHTTPRDTNTRSSRRLQGEHLEEVPSLEDIEKQARAQRSIQRIQMSPNKQESNQSTPQGQLKKNTPCSRDNSENPRSLNSSQGSGNKSSAGKSQASTSTKKPVTDLLHVDVGEKASREKQTLPSPRDSQRSPKADSQKSPHCKSGDRESQRSLRVEGQKSPRCKSRDSEDMSDSMRRHSTESRSPRGADNTSTSQRVVSGPKSPRTVESSETNNATKQSVLSTQGKTVVQHLMNGFVDSGLGTSDSSGDSNDSLGQKLMDKNSQDQVNMDTAEKSNDTDPMQDTTQENNDADKGPSPVFHITRSRVQTRAQEQAAVAVNEFTEPLIVDHERLARLQDLTVTMTEDFTVPRLEKLYSLFAQCIYNHRLDVILVKTVSLYSGPREKAKTELERRLKQYTTRMAEREKHEERREKLAIQSS</sequence>
<comment type="similarity">
    <text evidence="1">Belongs to the AAA ATPase family.</text>
</comment>
<keyword evidence="9" id="KW-1185">Reference proteome</keyword>
<evidence type="ECO:0000256" key="6">
    <source>
        <dbReference type="SAM" id="MobiDB-lite"/>
    </source>
</evidence>
<dbReference type="EMBL" id="CP111024">
    <property type="protein sequence ID" value="WAR24384.1"/>
    <property type="molecule type" value="Genomic_DNA"/>
</dbReference>
<dbReference type="PANTHER" id="PTHR23069">
    <property type="entry name" value="AAA DOMAIN-CONTAINING"/>
    <property type="match status" value="1"/>
</dbReference>
<feature type="compositionally biased region" description="Polar residues" evidence="6">
    <location>
        <begin position="1238"/>
        <end position="1254"/>
    </location>
</feature>
<feature type="region of interest" description="Disordered" evidence="6">
    <location>
        <begin position="1271"/>
        <end position="1329"/>
    </location>
</feature>
<feature type="region of interest" description="Disordered" evidence="6">
    <location>
        <begin position="56"/>
        <end position="176"/>
    </location>
</feature>